<accession>A0ABR1A1H6</accession>
<feature type="domain" description="SRCR" evidence="5">
    <location>
        <begin position="447"/>
        <end position="546"/>
    </location>
</feature>
<dbReference type="SUPFAM" id="SSF56487">
    <property type="entry name" value="SRCR-like"/>
    <property type="match status" value="9"/>
</dbReference>
<evidence type="ECO:0000313" key="7">
    <source>
        <dbReference type="Proteomes" id="UP001369086"/>
    </source>
</evidence>
<feature type="disulfide bond" evidence="4">
    <location>
        <begin position="364"/>
        <end position="428"/>
    </location>
</feature>
<sequence length="1011" mass="109457">IVFNLIPVLVLKDHRAPRLVDGEDSCSGRVEVQFGETWGTLCDTHWDMHDASVVCKQLQCGVAVATLGGAHFGEGKGPMWEEQFDCWGNESILFDCPVSRKDHNCTHGSHAAVICSGRGKHLQVRLAGSGSQCAGRVEVYHRGSWGTVCDGSWDLPDADVACRQLGCGGKGTLQYINQFGAGSGPKWLDEVDCHGFESVMWQCSSLPWGQNTCQDSEVAGIECLGEKSQGQVRLVRADSPCSGRVELCYSGSWGTVCDDSWDLNDAHVVCTQLLCGSAVTATQEARFGEGNGTIWLDDVNCRGTEMFLLGCRSSTPGLHNCEHNEDAGVICSGTERSTQLRLNGSSPCTGRVEVLYNGHWGRVCSHSWDLPDAEVVCKQLGCGAAVSAPHYKRPNGLPEDRVLNSVGCLGNETQLTECKSSPWGRKDCQHDWDAAVVCAGRTGTKKIRLVTVYNTCAGRVELYYRGQWGAVCWNDFGTNEAHVACRQVGCGEAESYSRFYNYIDDVPIWLDRVHCTGNETNLWDCPSDTWGHHECDLRMHARVVCKVLKDHRAPRLVDGEDSCSGRVEVQFGETWGTLCDTHWDMHDASVVCKQLQCGVAVATPGGAHFGEGKGPMWEEQFDCWGNESILFDCPVSRKDHNCTHGSHAAVICSGRGRKDGPQLVGGGSRCSGRVEILHGGLLGAVCDEYLDLQDADVICRHLHCGAATSTPKGVHFGEGTGRAWKDSFHCRGNESRLGDCMVSWDQRVCGHGSDASIICAGLTEHLQVRLAGSGSQCAGRVEVYHRGSWGTVCDGSWDLPDADVACRQLGCGPAVQAPVSAAFGEGSGPVWLNDVKCLGNESALWECPSAKWGEQNCRHKKDAGVVCSGKLNTRQVRLVGADSPCSGRVELCYSGSWGTVCDDSWDLNDAHVVCTQLLCGSAVTATQEARFGEGNGMIWLDDVTCRGTEMFLLGCRSSTPGLHNCEHNEDAGVICSGTERHFSHFDSSPKNVAKAFILRHCSRAIALHVCI</sequence>
<dbReference type="PRINTS" id="PR00258">
    <property type="entry name" value="SPERACTRCPTR"/>
</dbReference>
<feature type="disulfide bond" evidence="4">
    <location>
        <begin position="837"/>
        <end position="847"/>
    </location>
</feature>
<dbReference type="PROSITE" id="PS00420">
    <property type="entry name" value="SRCR_1"/>
    <property type="match status" value="1"/>
</dbReference>
<dbReference type="SMART" id="SM00202">
    <property type="entry name" value="SR"/>
    <property type="match status" value="9"/>
</dbReference>
<feature type="disulfide bond" evidence="4">
    <location>
        <begin position="901"/>
        <end position="965"/>
    </location>
</feature>
<comment type="caution">
    <text evidence="6">The sequence shown here is derived from an EMBL/GenBank/DDBJ whole genome shotgun (WGS) entry which is preliminary data.</text>
</comment>
<dbReference type="Pfam" id="PF00530">
    <property type="entry name" value="SRCR"/>
    <property type="match status" value="9"/>
</dbReference>
<feature type="non-terminal residue" evidence="6">
    <location>
        <position position="1"/>
    </location>
</feature>
<feature type="disulfide bond" evidence="4">
    <location>
        <begin position="515"/>
        <end position="525"/>
    </location>
</feature>
<protein>
    <submittedName>
        <fullName evidence="6">Deleted in malignant brain tumors 1 protein-like</fullName>
    </submittedName>
</protein>
<feature type="domain" description="SRCR" evidence="5">
    <location>
        <begin position="340"/>
        <end position="439"/>
    </location>
</feature>
<evidence type="ECO:0000256" key="3">
    <source>
        <dbReference type="ARBA" id="ARBA00023157"/>
    </source>
</evidence>
<keyword evidence="7" id="KW-1185">Reference proteome</keyword>
<dbReference type="PROSITE" id="PS50287">
    <property type="entry name" value="SRCR_2"/>
    <property type="match status" value="9"/>
</dbReference>
<feature type="domain" description="SRCR" evidence="5">
    <location>
        <begin position="17"/>
        <end position="116"/>
    </location>
</feature>
<feature type="disulfide bond" evidence="4">
    <location>
        <begin position="193"/>
        <end position="203"/>
    </location>
</feature>
<dbReference type="PANTHER" id="PTHR19331">
    <property type="entry name" value="SCAVENGER RECEPTOR DOMAIN-CONTAINING"/>
    <property type="match status" value="1"/>
</dbReference>
<dbReference type="Proteomes" id="UP001369086">
    <property type="component" value="Unassembled WGS sequence"/>
</dbReference>
<keyword evidence="3 4" id="KW-1015">Disulfide bond</keyword>
<feature type="disulfide bond" evidence="4">
    <location>
        <begin position="623"/>
        <end position="633"/>
    </location>
</feature>
<dbReference type="InterPro" id="IPR001190">
    <property type="entry name" value="SRCR"/>
</dbReference>
<gene>
    <name evidence="6" type="ORF">HHUSO_G4954</name>
</gene>
<feature type="disulfide bond" evidence="4">
    <location>
        <begin position="149"/>
        <end position="213"/>
    </location>
</feature>
<feature type="disulfide bond" evidence="4">
    <location>
        <begin position="301"/>
        <end position="311"/>
    </location>
</feature>
<evidence type="ECO:0000256" key="4">
    <source>
        <dbReference type="PROSITE-ProRule" id="PRU00196"/>
    </source>
</evidence>
<feature type="domain" description="SRCR" evidence="5">
    <location>
        <begin position="768"/>
        <end position="868"/>
    </location>
</feature>
<name>A0ABR1A1H6_HUSHU</name>
<feature type="disulfide bond" evidence="4">
    <location>
        <begin position="377"/>
        <end position="438"/>
    </location>
</feature>
<keyword evidence="1" id="KW-0732">Signal</keyword>
<feature type="disulfide bond" evidence="4">
    <location>
        <begin position="162"/>
        <end position="223"/>
    </location>
</feature>
<feature type="disulfide bond" evidence="4">
    <location>
        <begin position="945"/>
        <end position="955"/>
    </location>
</feature>
<feature type="domain" description="SRCR" evidence="5">
    <location>
        <begin position="232"/>
        <end position="332"/>
    </location>
</feature>
<evidence type="ECO:0000256" key="2">
    <source>
        <dbReference type="ARBA" id="ARBA00022737"/>
    </source>
</evidence>
<feature type="disulfide bond" evidence="4">
    <location>
        <begin position="408"/>
        <end position="418"/>
    </location>
</feature>
<feature type="disulfide bond" evidence="4">
    <location>
        <begin position="257"/>
        <end position="321"/>
    </location>
</feature>
<dbReference type="PANTHER" id="PTHR19331:SF487">
    <property type="entry name" value="SOLUBLE SCAVENGER RECEPTOR CYSTEINE-RICH DOMAIN-CONTAINING PROTEIN SSC5D"/>
    <property type="match status" value="1"/>
</dbReference>
<feature type="domain" description="SRCR" evidence="5">
    <location>
        <begin position="124"/>
        <end position="224"/>
    </location>
</feature>
<evidence type="ECO:0000256" key="1">
    <source>
        <dbReference type="ARBA" id="ARBA00022729"/>
    </source>
</evidence>
<feature type="disulfide bond" evidence="4">
    <location>
        <begin position="806"/>
        <end position="867"/>
    </location>
</feature>
<feature type="disulfide bond" evidence="4">
    <location>
        <begin position="270"/>
        <end position="331"/>
    </location>
</feature>
<feature type="disulfide bond" evidence="4">
    <location>
        <begin position="86"/>
        <end position="96"/>
    </location>
</feature>
<feature type="disulfide bond" evidence="4">
    <location>
        <begin position="914"/>
        <end position="975"/>
    </location>
</feature>
<comment type="caution">
    <text evidence="4">Lacks conserved residue(s) required for the propagation of feature annotation.</text>
</comment>
<evidence type="ECO:0000313" key="6">
    <source>
        <dbReference type="EMBL" id="KAK6490420.1"/>
    </source>
</evidence>
<feature type="disulfide bond" evidence="4">
    <location>
        <begin position="730"/>
        <end position="740"/>
    </location>
</feature>
<feature type="domain" description="SRCR" evidence="5">
    <location>
        <begin position="876"/>
        <end position="976"/>
    </location>
</feature>
<feature type="disulfide bond" evidence="4">
    <location>
        <begin position="793"/>
        <end position="857"/>
    </location>
</feature>
<organism evidence="6 7">
    <name type="scientific">Huso huso</name>
    <name type="common">Beluga</name>
    <name type="synonym">Acipenser huso</name>
    <dbReference type="NCBI Taxonomy" id="61971"/>
    <lineage>
        <taxon>Eukaryota</taxon>
        <taxon>Metazoa</taxon>
        <taxon>Chordata</taxon>
        <taxon>Craniata</taxon>
        <taxon>Vertebrata</taxon>
        <taxon>Euteleostomi</taxon>
        <taxon>Actinopterygii</taxon>
        <taxon>Chondrostei</taxon>
        <taxon>Acipenseriformes</taxon>
        <taxon>Acipenseridae</taxon>
        <taxon>Huso</taxon>
    </lineage>
</organism>
<proteinExistence type="predicted"/>
<dbReference type="InterPro" id="IPR036772">
    <property type="entry name" value="SRCR-like_dom_sf"/>
</dbReference>
<evidence type="ECO:0000259" key="5">
    <source>
        <dbReference type="PROSITE" id="PS50287"/>
    </source>
</evidence>
<dbReference type="EMBL" id="JAHFZB010000004">
    <property type="protein sequence ID" value="KAK6490420.1"/>
    <property type="molecule type" value="Genomic_DNA"/>
</dbReference>
<feature type="domain" description="SRCR" evidence="5">
    <location>
        <begin position="554"/>
        <end position="653"/>
    </location>
</feature>
<keyword evidence="2" id="KW-0677">Repeat</keyword>
<dbReference type="Gene3D" id="3.10.250.10">
    <property type="entry name" value="SRCR-like domain"/>
    <property type="match status" value="9"/>
</dbReference>
<reference evidence="6 7" key="1">
    <citation type="submission" date="2021-05" db="EMBL/GenBank/DDBJ databases">
        <authorList>
            <person name="Zahm M."/>
            <person name="Klopp C."/>
            <person name="Cabau C."/>
            <person name="Kuhl H."/>
            <person name="Suciu R."/>
            <person name="Ciorpac M."/>
            <person name="Holostenco D."/>
            <person name="Gessner J."/>
            <person name="Wuertz S."/>
            <person name="Hohne C."/>
            <person name="Stock M."/>
            <person name="Gislard M."/>
            <person name="Lluch J."/>
            <person name="Milhes M."/>
            <person name="Lampietro C."/>
            <person name="Lopez Roques C."/>
            <person name="Donnadieu C."/>
            <person name="Du K."/>
            <person name="Schartl M."/>
            <person name="Guiguen Y."/>
        </authorList>
    </citation>
    <scope>NUCLEOTIDE SEQUENCE [LARGE SCALE GENOMIC DNA]</scope>
    <source>
        <strain evidence="6">Hh-F2</strain>
        <tissue evidence="6">Blood</tissue>
    </source>
</reference>
<feature type="domain" description="SRCR" evidence="5">
    <location>
        <begin position="661"/>
        <end position="760"/>
    </location>
</feature>